<dbReference type="AlphaFoldDB" id="A0A7W9WAM5"/>
<dbReference type="EMBL" id="JACHGG010000001">
    <property type="protein sequence ID" value="MBB6057471.1"/>
    <property type="molecule type" value="Genomic_DNA"/>
</dbReference>
<reference evidence="2 3" key="1">
    <citation type="submission" date="2020-08" db="EMBL/GenBank/DDBJ databases">
        <title>Genomic Encyclopedia of Type Strains, Phase IV (KMG-IV): sequencing the most valuable type-strain genomes for metagenomic binning, comparative biology and taxonomic classification.</title>
        <authorList>
            <person name="Goeker M."/>
        </authorList>
    </citation>
    <scope>NUCLEOTIDE SEQUENCE [LARGE SCALE GENOMIC DNA]</scope>
    <source>
        <strain evidence="2 3">DSM 26718</strain>
    </source>
</reference>
<comment type="caution">
    <text evidence="2">The sequence shown here is derived from an EMBL/GenBank/DDBJ whole genome shotgun (WGS) entry which is preliminary data.</text>
</comment>
<feature type="signal peptide" evidence="1">
    <location>
        <begin position="1"/>
        <end position="26"/>
    </location>
</feature>
<dbReference type="InterPro" id="IPR025345">
    <property type="entry name" value="DUF4249"/>
</dbReference>
<accession>A0A7W9WAM5</accession>
<evidence type="ECO:0000256" key="1">
    <source>
        <dbReference type="SAM" id="SignalP"/>
    </source>
</evidence>
<keyword evidence="1" id="KW-0732">Signal</keyword>
<evidence type="ECO:0000313" key="3">
    <source>
        <dbReference type="Proteomes" id="UP000532746"/>
    </source>
</evidence>
<proteinExistence type="predicted"/>
<protein>
    <recommendedName>
        <fullName evidence="4">DUF4249 domain-containing protein</fullName>
    </recommendedName>
</protein>
<evidence type="ECO:0008006" key="4">
    <source>
        <dbReference type="Google" id="ProtNLM"/>
    </source>
</evidence>
<dbReference type="Proteomes" id="UP000532746">
    <property type="component" value="Unassembled WGS sequence"/>
</dbReference>
<sequence>MISRTMLRRLLGAGLALLAGCIEPFAPDVVQASANYLVVDGSINSQGVSSIRLSRTQSLNQSGPPPPETQARIYIEEEGGRRYALAESPAGTYTSAALALSPGTRVRLHLTTADQKEYASDFATAKRTPPIDSVSWQAGSQGVQLYVNAHDDSRQSRYYRWSYEETWEFTSAANSVLEYQNGRLVDRKEDIYHCWASEISTAIKLGTTARLSQDVVSRQPLTLLPPTSGKLRFKYSILVKQYALTAEEYTYWELLRKNTEDIGTLFDPLPSELTGNIRCLTDAGEKVLGFVGVQSVTEKRLFITPEQLPGDWRFRTGYEGCYPLDTIPQFTTTPTSGSQPSPEQVIDFFRSGIAIPVNVLYKRGNPTPYYLYETVECIDCRRRGTNVRPRFWQ</sequence>
<name>A0A7W9WAM5_9BACT</name>
<evidence type="ECO:0000313" key="2">
    <source>
        <dbReference type="EMBL" id="MBB6057471.1"/>
    </source>
</evidence>
<dbReference type="Pfam" id="PF14054">
    <property type="entry name" value="DUF4249"/>
    <property type="match status" value="1"/>
</dbReference>
<keyword evidence="3" id="KW-1185">Reference proteome</keyword>
<gene>
    <name evidence="2" type="ORF">HNQ93_000301</name>
</gene>
<dbReference type="PROSITE" id="PS51257">
    <property type="entry name" value="PROKAR_LIPOPROTEIN"/>
    <property type="match status" value="1"/>
</dbReference>
<feature type="chain" id="PRO_5031566150" description="DUF4249 domain-containing protein" evidence="1">
    <location>
        <begin position="27"/>
        <end position="393"/>
    </location>
</feature>
<organism evidence="2 3">
    <name type="scientific">Hymenobacter luteus</name>
    <dbReference type="NCBI Taxonomy" id="1411122"/>
    <lineage>
        <taxon>Bacteria</taxon>
        <taxon>Pseudomonadati</taxon>
        <taxon>Bacteroidota</taxon>
        <taxon>Cytophagia</taxon>
        <taxon>Cytophagales</taxon>
        <taxon>Hymenobacteraceae</taxon>
        <taxon>Hymenobacter</taxon>
    </lineage>
</organism>